<sequence length="233" mass="27030">MDGSLGQENLRQVYLIVSKARHRGDILEFNIHHGSNLVIKEHRHDTIGISLNRLVRSSIQLYTRTDSDYRGPIPKGDGFDVQFNVTDMVIEWIKHPLVPQEIVIKTTKQWMRQIITLDSNSKNAPYIEIQTKEIRRKRAKRQLDCAHTGETRCCRYPLRVDFRQFGWDWVIAPDVYDAYYCSGECPQGYLPRYHHSYVSQLGSSFSPCCSPKKLSSLSLLYYDSNKQSGNNDE</sequence>
<feature type="domain" description="TGF-beta family profile" evidence="7">
    <location>
        <begin position="135"/>
        <end position="233"/>
    </location>
</feature>
<dbReference type="Pfam" id="PF00019">
    <property type="entry name" value="TGF_beta"/>
    <property type="match status" value="1"/>
</dbReference>
<dbReference type="PROSITE" id="PS51362">
    <property type="entry name" value="TGF_BETA_2"/>
    <property type="match status" value="1"/>
</dbReference>
<dbReference type="InterPro" id="IPR015615">
    <property type="entry name" value="TGF-beta-rel"/>
</dbReference>
<keyword evidence="3" id="KW-0964">Secreted</keyword>
<keyword evidence="9" id="KW-1185">Reference proteome</keyword>
<comment type="subcellular location">
    <subcellularLocation>
        <location evidence="1">Secreted</location>
    </subcellularLocation>
</comment>
<evidence type="ECO:0000313" key="8">
    <source>
        <dbReference type="EMBL" id="KAJ6630925.1"/>
    </source>
</evidence>
<dbReference type="InterPro" id="IPR017948">
    <property type="entry name" value="TGFb_CS"/>
</dbReference>
<evidence type="ECO:0000256" key="2">
    <source>
        <dbReference type="ARBA" id="ARBA00006656"/>
    </source>
</evidence>
<dbReference type="PANTHER" id="PTHR11848:SF262">
    <property type="entry name" value="LD29161P"/>
    <property type="match status" value="1"/>
</dbReference>
<dbReference type="SMART" id="SM00204">
    <property type="entry name" value="TGFB"/>
    <property type="match status" value="1"/>
</dbReference>
<dbReference type="EMBL" id="WJQU01002741">
    <property type="protein sequence ID" value="KAJ6630925.1"/>
    <property type="molecule type" value="Genomic_DNA"/>
</dbReference>
<dbReference type="GO" id="GO:0005615">
    <property type="term" value="C:extracellular space"/>
    <property type="evidence" value="ECO:0007669"/>
    <property type="project" value="TreeGrafter"/>
</dbReference>
<evidence type="ECO:0000256" key="5">
    <source>
        <dbReference type="ARBA" id="ARBA00023157"/>
    </source>
</evidence>
<dbReference type="AlphaFoldDB" id="A0A9Q0MKZ8"/>
<dbReference type="PANTHER" id="PTHR11848">
    <property type="entry name" value="TGF-BETA FAMILY"/>
    <property type="match status" value="1"/>
</dbReference>
<gene>
    <name evidence="8" type="primary">MSTN</name>
    <name evidence="8" type="ORF">Bhyg_15949</name>
</gene>
<dbReference type="Proteomes" id="UP001151699">
    <property type="component" value="Unassembled WGS sequence"/>
</dbReference>
<evidence type="ECO:0000259" key="7">
    <source>
        <dbReference type="PROSITE" id="PS51362"/>
    </source>
</evidence>
<dbReference type="GO" id="GO:0008083">
    <property type="term" value="F:growth factor activity"/>
    <property type="evidence" value="ECO:0007669"/>
    <property type="project" value="UniProtKB-KW"/>
</dbReference>
<dbReference type="GO" id="GO:0005125">
    <property type="term" value="F:cytokine activity"/>
    <property type="evidence" value="ECO:0007669"/>
    <property type="project" value="TreeGrafter"/>
</dbReference>
<accession>A0A9Q0MKZ8</accession>
<comment type="caution">
    <text evidence="8">The sequence shown here is derived from an EMBL/GenBank/DDBJ whole genome shotgun (WGS) entry which is preliminary data.</text>
</comment>
<organism evidence="8 9">
    <name type="scientific">Pseudolycoriella hygida</name>
    <dbReference type="NCBI Taxonomy" id="35572"/>
    <lineage>
        <taxon>Eukaryota</taxon>
        <taxon>Metazoa</taxon>
        <taxon>Ecdysozoa</taxon>
        <taxon>Arthropoda</taxon>
        <taxon>Hexapoda</taxon>
        <taxon>Insecta</taxon>
        <taxon>Pterygota</taxon>
        <taxon>Neoptera</taxon>
        <taxon>Endopterygota</taxon>
        <taxon>Diptera</taxon>
        <taxon>Nematocera</taxon>
        <taxon>Sciaroidea</taxon>
        <taxon>Sciaridae</taxon>
        <taxon>Pseudolycoriella</taxon>
    </lineage>
</organism>
<evidence type="ECO:0000313" key="9">
    <source>
        <dbReference type="Proteomes" id="UP001151699"/>
    </source>
</evidence>
<keyword evidence="5" id="KW-1015">Disulfide bond</keyword>
<reference evidence="8" key="1">
    <citation type="submission" date="2022-07" db="EMBL/GenBank/DDBJ databases">
        <authorList>
            <person name="Trinca V."/>
            <person name="Uliana J.V.C."/>
            <person name="Torres T.T."/>
            <person name="Ward R.J."/>
            <person name="Monesi N."/>
        </authorList>
    </citation>
    <scope>NUCLEOTIDE SEQUENCE</scope>
    <source>
        <strain evidence="8">HSMRA1968</strain>
        <tissue evidence="8">Whole embryos</tissue>
    </source>
</reference>
<proteinExistence type="inferred from homology"/>
<dbReference type="Gene3D" id="2.10.90.10">
    <property type="entry name" value="Cystine-knot cytokines"/>
    <property type="match status" value="1"/>
</dbReference>
<keyword evidence="4 6" id="KW-0339">Growth factor</keyword>
<comment type="similarity">
    <text evidence="2 6">Belongs to the TGF-beta family.</text>
</comment>
<evidence type="ECO:0000256" key="1">
    <source>
        <dbReference type="ARBA" id="ARBA00004613"/>
    </source>
</evidence>
<dbReference type="OrthoDB" id="5948587at2759"/>
<evidence type="ECO:0000256" key="4">
    <source>
        <dbReference type="ARBA" id="ARBA00023030"/>
    </source>
</evidence>
<dbReference type="PROSITE" id="PS00250">
    <property type="entry name" value="TGF_BETA_1"/>
    <property type="match status" value="1"/>
</dbReference>
<dbReference type="SUPFAM" id="SSF57501">
    <property type="entry name" value="Cystine-knot cytokines"/>
    <property type="match status" value="1"/>
</dbReference>
<dbReference type="InterPro" id="IPR029034">
    <property type="entry name" value="Cystine-knot_cytokine"/>
</dbReference>
<dbReference type="InterPro" id="IPR001839">
    <property type="entry name" value="TGF-b_C"/>
</dbReference>
<protein>
    <submittedName>
        <fullName evidence="8">Growth/differentiation factor 8</fullName>
    </submittedName>
</protein>
<evidence type="ECO:0000256" key="6">
    <source>
        <dbReference type="RuleBase" id="RU000354"/>
    </source>
</evidence>
<evidence type="ECO:0000256" key="3">
    <source>
        <dbReference type="ARBA" id="ARBA00022525"/>
    </source>
</evidence>
<name>A0A9Q0MKZ8_9DIPT</name>
<dbReference type="CDD" id="cd13751">
    <property type="entry name" value="TGF_beta_GDF8_like"/>
    <property type="match status" value="1"/>
</dbReference>